<evidence type="ECO:0000256" key="9">
    <source>
        <dbReference type="SAM" id="Phobius"/>
    </source>
</evidence>
<feature type="transmembrane region" description="Helical" evidence="9">
    <location>
        <begin position="12"/>
        <end position="39"/>
    </location>
</feature>
<dbReference type="GO" id="GO:0046872">
    <property type="term" value="F:metal ion binding"/>
    <property type="evidence" value="ECO:0007669"/>
    <property type="project" value="UniProtKB-KW"/>
</dbReference>
<keyword evidence="11" id="KW-0808">Transferase</keyword>
<dbReference type="PANTHER" id="PTHR47371:SF3">
    <property type="entry name" value="PHOSPHOGLYCEROL TRANSFERASE I"/>
    <property type="match status" value="1"/>
</dbReference>
<keyword evidence="7" id="KW-0464">Manganese</keyword>
<dbReference type="GO" id="GO:0016740">
    <property type="term" value="F:transferase activity"/>
    <property type="evidence" value="ECO:0007669"/>
    <property type="project" value="UniProtKB-KW"/>
</dbReference>
<feature type="domain" description="Sulfatase N-terminal" evidence="10">
    <location>
        <begin position="282"/>
        <end position="558"/>
    </location>
</feature>
<keyword evidence="7" id="KW-0479">Metal-binding</keyword>
<evidence type="ECO:0000256" key="2">
    <source>
        <dbReference type="ARBA" id="ARBA00022475"/>
    </source>
</evidence>
<dbReference type="PIRSF" id="PIRSF005091">
    <property type="entry name" value="Mmb_sulf_HI1246"/>
    <property type="match status" value="1"/>
</dbReference>
<evidence type="ECO:0000256" key="8">
    <source>
        <dbReference type="PIRSR" id="PIRSR005091-3"/>
    </source>
</evidence>
<gene>
    <name evidence="11" type="ORF">SAMN02745205_00357</name>
</gene>
<dbReference type="Pfam" id="PF00884">
    <property type="entry name" value="Sulfatase"/>
    <property type="match status" value="1"/>
</dbReference>
<dbReference type="CDD" id="cd16015">
    <property type="entry name" value="LTA_synthase"/>
    <property type="match status" value="1"/>
</dbReference>
<feature type="binding site" evidence="8">
    <location>
        <position position="289"/>
    </location>
    <ligand>
        <name>Mn(2+)</name>
        <dbReference type="ChEBI" id="CHEBI:29035"/>
    </ligand>
</feature>
<dbReference type="InterPro" id="IPR000917">
    <property type="entry name" value="Sulfatase_N"/>
</dbReference>
<evidence type="ECO:0000313" key="11">
    <source>
        <dbReference type="EMBL" id="SJZ33220.1"/>
    </source>
</evidence>
<evidence type="ECO:0000313" key="12">
    <source>
        <dbReference type="Proteomes" id="UP000189956"/>
    </source>
</evidence>
<dbReference type="InterPro" id="IPR012160">
    <property type="entry name" value="LtaS-like"/>
</dbReference>
<protein>
    <submittedName>
        <fullName evidence="11">Phosphoglycerol transferase MdoB</fullName>
    </submittedName>
</protein>
<dbReference type="AlphaFoldDB" id="A0A1T4JSN7"/>
<keyword evidence="2" id="KW-1003">Cell membrane</keyword>
<feature type="transmembrane region" description="Helical" evidence="9">
    <location>
        <begin position="92"/>
        <end position="110"/>
    </location>
</feature>
<feature type="active site" evidence="6">
    <location>
        <position position="332"/>
    </location>
</feature>
<name>A0A1T4JSN7_PORCN</name>
<accession>A0A1T4JSN7</accession>
<dbReference type="InterPro" id="IPR050448">
    <property type="entry name" value="OpgB/LTA_synthase_biosynth"/>
</dbReference>
<reference evidence="11 12" key="1">
    <citation type="submission" date="2017-02" db="EMBL/GenBank/DDBJ databases">
        <authorList>
            <person name="Peterson S.W."/>
        </authorList>
    </citation>
    <scope>NUCLEOTIDE SEQUENCE [LARGE SCALE GENOMIC DNA]</scope>
    <source>
        <strain evidence="11 12">ATCC 700135</strain>
    </source>
</reference>
<evidence type="ECO:0000259" key="10">
    <source>
        <dbReference type="Pfam" id="PF00884"/>
    </source>
</evidence>
<keyword evidence="4 9" id="KW-1133">Transmembrane helix</keyword>
<evidence type="ECO:0000256" key="3">
    <source>
        <dbReference type="ARBA" id="ARBA00022692"/>
    </source>
</evidence>
<dbReference type="GO" id="GO:0005886">
    <property type="term" value="C:plasma membrane"/>
    <property type="evidence" value="ECO:0007669"/>
    <property type="project" value="UniProtKB-SubCell"/>
</dbReference>
<proteinExistence type="predicted"/>
<dbReference type="Proteomes" id="UP000189956">
    <property type="component" value="Unassembled WGS sequence"/>
</dbReference>
<comment type="subcellular location">
    <subcellularLocation>
        <location evidence="1">Cell membrane</location>
        <topology evidence="1">Multi-pass membrane protein</topology>
    </subcellularLocation>
</comment>
<keyword evidence="3 9" id="KW-0812">Transmembrane</keyword>
<dbReference type="RefSeq" id="WP_078735520.1">
    <property type="nucleotide sequence ID" value="NZ_FUWL01000003.1"/>
</dbReference>
<feature type="binding site" evidence="7">
    <location>
        <position position="448"/>
    </location>
    <ligand>
        <name>substrate</name>
    </ligand>
</feature>
<organism evidence="11 12">
    <name type="scientific">Porphyromonas cangingivalis</name>
    <dbReference type="NCBI Taxonomy" id="36874"/>
    <lineage>
        <taxon>Bacteria</taxon>
        <taxon>Pseudomonadati</taxon>
        <taxon>Bacteroidota</taxon>
        <taxon>Bacteroidia</taxon>
        <taxon>Bacteroidales</taxon>
        <taxon>Porphyromonadaceae</taxon>
        <taxon>Porphyromonas</taxon>
    </lineage>
</organism>
<feature type="transmembrane region" description="Helical" evidence="9">
    <location>
        <begin position="59"/>
        <end position="80"/>
    </location>
</feature>
<evidence type="ECO:0000256" key="5">
    <source>
        <dbReference type="ARBA" id="ARBA00023136"/>
    </source>
</evidence>
<dbReference type="PANTHER" id="PTHR47371">
    <property type="entry name" value="LIPOTEICHOIC ACID SYNTHASE"/>
    <property type="match status" value="1"/>
</dbReference>
<evidence type="ECO:0000256" key="1">
    <source>
        <dbReference type="ARBA" id="ARBA00004651"/>
    </source>
</evidence>
<feature type="transmembrane region" description="Helical" evidence="9">
    <location>
        <begin position="177"/>
        <end position="199"/>
    </location>
</feature>
<dbReference type="Gene3D" id="3.40.720.10">
    <property type="entry name" value="Alkaline Phosphatase, subunit A"/>
    <property type="match status" value="1"/>
</dbReference>
<dbReference type="InterPro" id="IPR017850">
    <property type="entry name" value="Alkaline_phosphatase_core_sf"/>
</dbReference>
<dbReference type="EMBL" id="FUWL01000003">
    <property type="protein sequence ID" value="SJZ33220.1"/>
    <property type="molecule type" value="Genomic_DNA"/>
</dbReference>
<keyword evidence="5 9" id="KW-0472">Membrane</keyword>
<feature type="binding site" evidence="8">
    <location>
        <position position="503"/>
    </location>
    <ligand>
        <name>Mn(2+)</name>
        <dbReference type="ChEBI" id="CHEBI:29035"/>
    </ligand>
</feature>
<dbReference type="SUPFAM" id="SSF53649">
    <property type="entry name" value="Alkaline phosphatase-like"/>
    <property type="match status" value="1"/>
</dbReference>
<evidence type="ECO:0000256" key="4">
    <source>
        <dbReference type="ARBA" id="ARBA00022989"/>
    </source>
</evidence>
<sequence length="650" mass="74200">MKAIETKYRYLVFFYHLFLSWLMFNLGRLVFYVHNYTYYKHFSVSDLWTAWWGGQRFDIAAMGYLNSVYMLIFMVLGFFSPKVRTHRVSYQVMKWSFLLPNIAGIILNVGDSGYFPFVRKRMTSTVFQEFGGDNPVLLVLRLAWTNPILTLVAIAMIVALILAYPRIRYNAKRSVPVVARILGTTVALLATVFVTVVGIRGGLIHSVRPLSPFNAQAYVDQVKDRDIVLNTPFCMIRTADKKVLKEIEYIPTAEAESLFSALYKAQPLSSTDSLYGAYKDYNVMILILESFAKEHIGTLQEDGKGYTPFFDALINDPATVSWPYAFANGRKSIDAMPSIIASVPALGLNFVTSNYSGNEIDGMGTCLRRHGYKAAYFMHGAPNGSMGFDAFSKHMGYTGYIGMTEYNNDDDYDNAWGIWDQKFVPFLPEQISRFEQPWLGTIFTLSSHEPFKLPKGEEHKYPQGEVPLQATITYSDEALRMFFEKAKREPWFDKTIFVITADHTSQSADPIYDNIVGNFAIPQLWYIPGKPLPKEAIDTNKVIQQADIYPSLLYLLGIDDEIVSYGHNIFNPLSKAYAVIYWGEHHLITWDKIYTFETETNKLSVDSLNTVLLPRPDTIHHTVSERLLPAIVMDYNKRLIHNKLSARYNQ</sequence>
<evidence type="ECO:0000256" key="6">
    <source>
        <dbReference type="PIRSR" id="PIRSR005091-1"/>
    </source>
</evidence>
<evidence type="ECO:0000256" key="7">
    <source>
        <dbReference type="PIRSR" id="PIRSR005091-2"/>
    </source>
</evidence>
<feature type="transmembrane region" description="Helical" evidence="9">
    <location>
        <begin position="144"/>
        <end position="165"/>
    </location>
</feature>
<feature type="binding site" evidence="8">
    <location>
        <position position="502"/>
    </location>
    <ligand>
        <name>Mn(2+)</name>
        <dbReference type="ChEBI" id="CHEBI:29035"/>
    </ligand>
</feature>